<dbReference type="InterPro" id="IPR018964">
    <property type="entry name" value="Phage_phiJL001_Gp84_C"/>
</dbReference>
<dbReference type="Proteomes" id="UP000184211">
    <property type="component" value="Unassembled WGS sequence"/>
</dbReference>
<dbReference type="RefSeq" id="WP_072790454.1">
    <property type="nucleotide sequence ID" value="NZ_FQWM01000001.1"/>
</dbReference>
<dbReference type="OrthoDB" id="1633386at2"/>
<keyword evidence="3" id="KW-1185">Reference proteome</keyword>
<dbReference type="Pfam" id="PF09356">
    <property type="entry name" value="Phage_BR0599"/>
    <property type="match status" value="1"/>
</dbReference>
<proteinExistence type="predicted"/>
<sequence>MGISAELKAHLESGLTTLARCWQVTRRDGVVLGFTDHDCALSFDGVDFRADSGLTAMALDQATGLAVDNTETLGALSADAITEEDIAAGRYDGADVQCWLVNWAAPTQRTVIFAGQIGEITRVGQAFQAEVRGLSEVLNQPRGRVFQKSCPMGVAALEVDLTAPAYSAEVEVVDQLDPHTFEVIGAEGCDTGWFTHGLFIIDDLSLNVVIKSDEVIAGGRQITLWEPLPQSLDVGQPVRLIAGHDRSFATSRFKFNDALNFRGFPDIPNDDWITTLPRRDGVNDGGSLR</sequence>
<accession>A0A1M5JHD6</accession>
<gene>
    <name evidence="2" type="ORF">SAMN04488044_0662</name>
</gene>
<dbReference type="Pfam" id="PF09931">
    <property type="entry name" value="Phage_phiJL001_Gp84_N"/>
    <property type="match status" value="1"/>
</dbReference>
<evidence type="ECO:0000313" key="3">
    <source>
        <dbReference type="Proteomes" id="UP000184211"/>
    </source>
</evidence>
<reference evidence="3" key="1">
    <citation type="submission" date="2016-11" db="EMBL/GenBank/DDBJ databases">
        <authorList>
            <person name="Varghese N."/>
            <person name="Submissions S."/>
        </authorList>
    </citation>
    <scope>NUCLEOTIDE SEQUENCE [LARGE SCALE GENOMIC DNA]</scope>
    <source>
        <strain evidence="3">DSM 28223</strain>
    </source>
</reference>
<evidence type="ECO:0000313" key="2">
    <source>
        <dbReference type="EMBL" id="SHG39967.1"/>
    </source>
</evidence>
<dbReference type="InterPro" id="IPR011928">
    <property type="entry name" value="Phage_phiJL001_Gp84"/>
</dbReference>
<dbReference type="NCBIfam" id="TIGR02218">
    <property type="entry name" value="phg_TIGR02218"/>
    <property type="match status" value="1"/>
</dbReference>
<name>A0A1M5JHD6_9RHOB</name>
<evidence type="ECO:0000259" key="1">
    <source>
        <dbReference type="Pfam" id="PF09356"/>
    </source>
</evidence>
<feature type="domain" description="Bacteriophage phiJL001 Gp84 C-terminal" evidence="1">
    <location>
        <begin position="192"/>
        <end position="271"/>
    </location>
</feature>
<protein>
    <recommendedName>
        <fullName evidence="1">Bacteriophage phiJL001 Gp84 C-terminal domain-containing protein</fullName>
    </recommendedName>
</protein>
<dbReference type="EMBL" id="FQWM01000001">
    <property type="protein sequence ID" value="SHG39967.1"/>
    <property type="molecule type" value="Genomic_DNA"/>
</dbReference>
<organism evidence="2 3">
    <name type="scientific">Cognatishimia maritima</name>
    <dbReference type="NCBI Taxonomy" id="870908"/>
    <lineage>
        <taxon>Bacteria</taxon>
        <taxon>Pseudomonadati</taxon>
        <taxon>Pseudomonadota</taxon>
        <taxon>Alphaproteobacteria</taxon>
        <taxon>Rhodobacterales</taxon>
        <taxon>Paracoccaceae</taxon>
        <taxon>Cognatishimia</taxon>
    </lineage>
</organism>
<dbReference type="STRING" id="870908.SAMN04488044_0662"/>
<dbReference type="AlphaFoldDB" id="A0A1M5JHD6"/>